<organism evidence="8 9">
    <name type="scientific">Jannaschia helgolandensis</name>
    <dbReference type="NCBI Taxonomy" id="188906"/>
    <lineage>
        <taxon>Bacteria</taxon>
        <taxon>Pseudomonadati</taxon>
        <taxon>Pseudomonadota</taxon>
        <taxon>Alphaproteobacteria</taxon>
        <taxon>Rhodobacterales</taxon>
        <taxon>Roseobacteraceae</taxon>
        <taxon>Jannaschia</taxon>
    </lineage>
</organism>
<keyword evidence="9" id="KW-1185">Reference proteome</keyword>
<feature type="binding site" evidence="5">
    <location>
        <position position="166"/>
    </location>
    <ligand>
        <name>S-adenosyl-L-methionine</name>
        <dbReference type="ChEBI" id="CHEBI:59789"/>
    </ligand>
</feature>
<dbReference type="InterPro" id="IPR002052">
    <property type="entry name" value="DNA_methylase_N6_adenine_CS"/>
</dbReference>
<evidence type="ECO:0000256" key="4">
    <source>
        <dbReference type="ARBA" id="ARBA00048391"/>
    </source>
</evidence>
<reference evidence="8 9" key="1">
    <citation type="submission" date="2016-10" db="EMBL/GenBank/DDBJ databases">
        <authorList>
            <person name="de Groot N.N."/>
        </authorList>
    </citation>
    <scope>NUCLEOTIDE SEQUENCE [LARGE SCALE GENOMIC DNA]</scope>
    <source>
        <strain evidence="8 9">DSM 14858</strain>
    </source>
</reference>
<dbReference type="GO" id="GO:0032259">
    <property type="term" value="P:methylation"/>
    <property type="evidence" value="ECO:0007669"/>
    <property type="project" value="UniProtKB-KW"/>
</dbReference>
<comment type="catalytic activity">
    <reaction evidence="4 5">
        <text>L-glutaminyl-[peptide chain release factor] + S-adenosyl-L-methionine = N(5)-methyl-L-glutaminyl-[peptide chain release factor] + S-adenosyl-L-homocysteine + H(+)</text>
        <dbReference type="Rhea" id="RHEA:42896"/>
        <dbReference type="Rhea" id="RHEA-COMP:10271"/>
        <dbReference type="Rhea" id="RHEA-COMP:10272"/>
        <dbReference type="ChEBI" id="CHEBI:15378"/>
        <dbReference type="ChEBI" id="CHEBI:30011"/>
        <dbReference type="ChEBI" id="CHEBI:57856"/>
        <dbReference type="ChEBI" id="CHEBI:59789"/>
        <dbReference type="ChEBI" id="CHEBI:61891"/>
        <dbReference type="EC" id="2.1.1.297"/>
    </reaction>
</comment>
<dbReference type="InterPro" id="IPR040758">
    <property type="entry name" value="PrmC_N"/>
</dbReference>
<gene>
    <name evidence="5" type="primary">prmC</name>
    <name evidence="8" type="ORF">SAMN04488526_2115</name>
</gene>
<feature type="domain" description="Methyltransferase small" evidence="6">
    <location>
        <begin position="95"/>
        <end position="209"/>
    </location>
</feature>
<dbReference type="Proteomes" id="UP000199283">
    <property type="component" value="Unassembled WGS sequence"/>
</dbReference>
<feature type="domain" description="Release factor glutamine methyltransferase N-terminal" evidence="7">
    <location>
        <begin position="9"/>
        <end position="73"/>
    </location>
</feature>
<feature type="binding site" evidence="5">
    <location>
        <position position="180"/>
    </location>
    <ligand>
        <name>S-adenosyl-L-methionine</name>
        <dbReference type="ChEBI" id="CHEBI:59789"/>
    </ligand>
</feature>
<dbReference type="Gene3D" id="1.10.8.10">
    <property type="entry name" value="DNA helicase RuvA subunit, C-terminal domain"/>
    <property type="match status" value="1"/>
</dbReference>
<dbReference type="EMBL" id="FNZQ01000003">
    <property type="protein sequence ID" value="SEL16472.1"/>
    <property type="molecule type" value="Genomic_DNA"/>
</dbReference>
<evidence type="ECO:0000256" key="1">
    <source>
        <dbReference type="ARBA" id="ARBA00022603"/>
    </source>
</evidence>
<feature type="binding site" evidence="5">
    <location>
        <begin position="180"/>
        <end position="183"/>
    </location>
    <ligand>
        <name>substrate</name>
    </ligand>
</feature>
<evidence type="ECO:0000313" key="9">
    <source>
        <dbReference type="Proteomes" id="UP000199283"/>
    </source>
</evidence>
<name>A0A1H7MYR7_9RHOB</name>
<keyword evidence="2 5" id="KW-0808">Transferase</keyword>
<dbReference type="CDD" id="cd02440">
    <property type="entry name" value="AdoMet_MTases"/>
    <property type="match status" value="1"/>
</dbReference>
<dbReference type="InterPro" id="IPR007848">
    <property type="entry name" value="Small_mtfrase_dom"/>
</dbReference>
<dbReference type="InterPro" id="IPR019874">
    <property type="entry name" value="RF_methyltr_PrmC"/>
</dbReference>
<dbReference type="Pfam" id="PF05175">
    <property type="entry name" value="MTS"/>
    <property type="match status" value="1"/>
</dbReference>
<evidence type="ECO:0000256" key="2">
    <source>
        <dbReference type="ARBA" id="ARBA00022679"/>
    </source>
</evidence>
<keyword evidence="1 5" id="KW-0489">Methyltransferase</keyword>
<dbReference type="NCBIfam" id="TIGR00536">
    <property type="entry name" value="hemK_fam"/>
    <property type="match status" value="1"/>
</dbReference>
<evidence type="ECO:0000313" key="8">
    <source>
        <dbReference type="EMBL" id="SEL16472.1"/>
    </source>
</evidence>
<evidence type="ECO:0000259" key="7">
    <source>
        <dbReference type="Pfam" id="PF17827"/>
    </source>
</evidence>
<evidence type="ECO:0000259" key="6">
    <source>
        <dbReference type="Pfam" id="PF05175"/>
    </source>
</evidence>
<dbReference type="GO" id="GO:0003676">
    <property type="term" value="F:nucleic acid binding"/>
    <property type="evidence" value="ECO:0007669"/>
    <property type="project" value="InterPro"/>
</dbReference>
<evidence type="ECO:0000256" key="5">
    <source>
        <dbReference type="HAMAP-Rule" id="MF_02126"/>
    </source>
</evidence>
<comment type="similarity">
    <text evidence="5">Belongs to the protein N5-glutamine methyltransferase family. PrmC subfamily.</text>
</comment>
<feature type="binding site" evidence="5">
    <location>
        <begin position="114"/>
        <end position="118"/>
    </location>
    <ligand>
        <name>S-adenosyl-L-methionine</name>
        <dbReference type="ChEBI" id="CHEBI:59789"/>
    </ligand>
</feature>
<dbReference type="AlphaFoldDB" id="A0A1H7MYR7"/>
<comment type="function">
    <text evidence="5">Methylates the class 1 translation termination release factors RF1/PrfA and RF2/PrfB on the glutamine residue of the universally conserved GGQ motif.</text>
</comment>
<dbReference type="OrthoDB" id="9800643at2"/>
<proteinExistence type="inferred from homology"/>
<dbReference type="InterPro" id="IPR029063">
    <property type="entry name" value="SAM-dependent_MTases_sf"/>
</dbReference>
<dbReference type="RefSeq" id="WP_092762544.1">
    <property type="nucleotide sequence ID" value="NZ_FNZQ01000003.1"/>
</dbReference>
<dbReference type="EC" id="2.1.1.297" evidence="5"/>
<dbReference type="InterPro" id="IPR004556">
    <property type="entry name" value="HemK-like"/>
</dbReference>
<protein>
    <recommendedName>
        <fullName evidence="5">Release factor glutamine methyltransferase</fullName>
        <shortName evidence="5">RF MTase</shortName>
        <ecNumber evidence="5">2.1.1.297</ecNumber>
    </recommendedName>
    <alternativeName>
        <fullName evidence="5">N5-glutamine methyltransferase PrmC</fullName>
    </alternativeName>
    <alternativeName>
        <fullName evidence="5">Protein-(glutamine-N5) MTase PrmC</fullName>
    </alternativeName>
    <alternativeName>
        <fullName evidence="5">Protein-glutamine N-methyltransferase PrmC</fullName>
    </alternativeName>
</protein>
<dbReference type="PANTHER" id="PTHR18895">
    <property type="entry name" value="HEMK METHYLTRANSFERASE"/>
    <property type="match status" value="1"/>
</dbReference>
<dbReference type="InterPro" id="IPR050320">
    <property type="entry name" value="N5-glutamine_MTase"/>
</dbReference>
<dbReference type="STRING" id="188906.SAMN04488526_2115"/>
<dbReference type="PANTHER" id="PTHR18895:SF74">
    <property type="entry name" value="MTRF1L RELEASE FACTOR GLUTAMINE METHYLTRANSFERASE"/>
    <property type="match status" value="1"/>
</dbReference>
<dbReference type="NCBIfam" id="TIGR03534">
    <property type="entry name" value="RF_mod_PrmC"/>
    <property type="match status" value="1"/>
</dbReference>
<evidence type="ECO:0000256" key="3">
    <source>
        <dbReference type="ARBA" id="ARBA00022691"/>
    </source>
</evidence>
<keyword evidence="3 5" id="KW-0949">S-adenosyl-L-methionine</keyword>
<dbReference type="SUPFAM" id="SSF53335">
    <property type="entry name" value="S-adenosyl-L-methionine-dependent methyltransferases"/>
    <property type="match status" value="1"/>
</dbReference>
<sequence>MNETDVARAMHSARQRMELVGIPDPARDASALFLAVAEDAVGSGDTMPPDIADAYERAIRRRLRREPVSHITGRRAFWMHDFIVNADVLDPRPDTETLIEAALQTKFTNVLDLGTGSGCILLSLLYEQTEAAGLGTDISDDALKVAAQNAAMVGVADRVTFLNSDWLASVEGTFDLIVSNPPYIAASEMADLSPEVLHEPHLALTPGGDGLDAYRIIARDASAHLTSGGRLLVETGATQADDVSALFHKAGLTNVAVKCDLNGKDRVVSAEKPGNGQ</sequence>
<dbReference type="GO" id="GO:0102559">
    <property type="term" value="F:peptide chain release factor N(5)-glutamine methyltransferase activity"/>
    <property type="evidence" value="ECO:0007669"/>
    <property type="project" value="UniProtKB-EC"/>
</dbReference>
<dbReference type="PROSITE" id="PS00092">
    <property type="entry name" value="N6_MTASE"/>
    <property type="match status" value="1"/>
</dbReference>
<dbReference type="Pfam" id="PF17827">
    <property type="entry name" value="PrmC_N"/>
    <property type="match status" value="1"/>
</dbReference>
<accession>A0A1H7MYR7</accession>
<dbReference type="Gene3D" id="3.40.50.150">
    <property type="entry name" value="Vaccinia Virus protein VP39"/>
    <property type="match status" value="1"/>
</dbReference>
<feature type="binding site" evidence="5">
    <location>
        <position position="137"/>
    </location>
    <ligand>
        <name>S-adenosyl-L-methionine</name>
        <dbReference type="ChEBI" id="CHEBI:59789"/>
    </ligand>
</feature>
<dbReference type="HAMAP" id="MF_02126">
    <property type="entry name" value="RF_methyltr_PrmC"/>
    <property type="match status" value="1"/>
</dbReference>